<dbReference type="Pfam" id="PF02325">
    <property type="entry name" value="CCB3_YggT"/>
    <property type="match status" value="1"/>
</dbReference>
<keyword evidence="1" id="KW-0812">Transmembrane</keyword>
<dbReference type="KEGG" id="bcv:Bcav_2404"/>
<dbReference type="RefSeq" id="WP_015882894.1">
    <property type="nucleotide sequence ID" value="NC_012669.1"/>
</dbReference>
<dbReference type="AlphaFoldDB" id="C5BW53"/>
<keyword evidence="3" id="KW-1185">Reference proteome</keyword>
<dbReference type="InterPro" id="IPR003425">
    <property type="entry name" value="CCB3/YggT"/>
</dbReference>
<reference evidence="2 3" key="1">
    <citation type="journal article" date="2009" name="Stand. Genomic Sci.">
        <title>Complete genome sequence of Beutenbergia cavernae type strain (HKI 0122).</title>
        <authorList>
            <person name="Land M."/>
            <person name="Pukall R."/>
            <person name="Abt B."/>
            <person name="Goker M."/>
            <person name="Rohde M."/>
            <person name="Glavina Del Rio T."/>
            <person name="Tice H."/>
            <person name="Copeland A."/>
            <person name="Cheng J.F."/>
            <person name="Lucas S."/>
            <person name="Chen F."/>
            <person name="Nolan M."/>
            <person name="Bruce D."/>
            <person name="Goodwin L."/>
            <person name="Pitluck S."/>
            <person name="Ivanova N."/>
            <person name="Mavromatis K."/>
            <person name="Ovchinnikova G."/>
            <person name="Pati A."/>
            <person name="Chen A."/>
            <person name="Palaniappan K."/>
            <person name="Hauser L."/>
            <person name="Chang Y.J."/>
            <person name="Jefferies C.C."/>
            <person name="Saunders E."/>
            <person name="Brettin T."/>
            <person name="Detter J.C."/>
            <person name="Han C."/>
            <person name="Chain P."/>
            <person name="Bristow J."/>
            <person name="Eisen J.A."/>
            <person name="Markowitz V."/>
            <person name="Hugenholtz P."/>
            <person name="Kyrpides N.C."/>
            <person name="Klenk H.P."/>
            <person name="Lapidus A."/>
        </authorList>
    </citation>
    <scope>NUCLEOTIDE SEQUENCE [LARGE SCALE GENOMIC DNA]</scope>
    <source>
        <strain evidence="3">ATCC BAA-8 / DSM 12333 / NBRC 16432</strain>
    </source>
</reference>
<evidence type="ECO:0000313" key="2">
    <source>
        <dbReference type="EMBL" id="ACQ80654.1"/>
    </source>
</evidence>
<dbReference type="HOGENOM" id="CLU_136788_5_0_11"/>
<gene>
    <name evidence="2" type="ordered locus">Bcav_2404</name>
</gene>
<accession>C5BW53</accession>
<keyword evidence="1" id="KW-1133">Transmembrane helix</keyword>
<evidence type="ECO:0000256" key="1">
    <source>
        <dbReference type="SAM" id="Phobius"/>
    </source>
</evidence>
<protein>
    <recommendedName>
        <fullName evidence="4">YggT family protein</fullName>
    </recommendedName>
</protein>
<proteinExistence type="predicted"/>
<evidence type="ECO:0000313" key="3">
    <source>
        <dbReference type="Proteomes" id="UP000007962"/>
    </source>
</evidence>
<dbReference type="STRING" id="471853.Bcav_2404"/>
<evidence type="ECO:0008006" key="4">
    <source>
        <dbReference type="Google" id="ProtNLM"/>
    </source>
</evidence>
<feature type="transmembrane region" description="Helical" evidence="1">
    <location>
        <begin position="6"/>
        <end position="26"/>
    </location>
</feature>
<dbReference type="Proteomes" id="UP000007962">
    <property type="component" value="Chromosome"/>
</dbReference>
<dbReference type="GO" id="GO:0016020">
    <property type="term" value="C:membrane"/>
    <property type="evidence" value="ECO:0007669"/>
    <property type="project" value="InterPro"/>
</dbReference>
<feature type="transmembrane region" description="Helical" evidence="1">
    <location>
        <begin position="67"/>
        <end position="92"/>
    </location>
</feature>
<sequence>MLGWIASIAYLLVLLFIVAMLIRIVFDLIQVFSREWRPQGVTLVLAEAVYTVTDPPIKLVRRVIPPLRIGGVAIDLAFLVVMIVASFLLQILSRLA</sequence>
<keyword evidence="1" id="KW-0472">Membrane</keyword>
<dbReference type="EMBL" id="CP001618">
    <property type="protein sequence ID" value="ACQ80654.1"/>
    <property type="molecule type" value="Genomic_DNA"/>
</dbReference>
<name>C5BW53_BEUC1</name>
<organism evidence="2 3">
    <name type="scientific">Beutenbergia cavernae (strain ATCC BAA-8 / DSM 12333 / CCUG 43141 / JCM 11478 / NBRC 16432 / NCIMB 13614 / HKI 0122)</name>
    <dbReference type="NCBI Taxonomy" id="471853"/>
    <lineage>
        <taxon>Bacteria</taxon>
        <taxon>Bacillati</taxon>
        <taxon>Actinomycetota</taxon>
        <taxon>Actinomycetes</taxon>
        <taxon>Micrococcales</taxon>
        <taxon>Beutenbergiaceae</taxon>
        <taxon>Beutenbergia</taxon>
    </lineage>
</organism>
<dbReference type="eggNOG" id="COG0762">
    <property type="taxonomic scope" value="Bacteria"/>
</dbReference>